<proteinExistence type="predicted"/>
<reference evidence="4 5" key="1">
    <citation type="submission" date="2021-01" db="EMBL/GenBank/DDBJ databases">
        <title>Chryseolinea sp. Jin1 Genome sequencing and assembly.</title>
        <authorList>
            <person name="Kim I."/>
        </authorList>
    </citation>
    <scope>NUCLEOTIDE SEQUENCE [LARGE SCALE GENOMIC DNA]</scope>
    <source>
        <strain evidence="4 5">Jin1</strain>
    </source>
</reference>
<dbReference type="InterPro" id="IPR003593">
    <property type="entry name" value="AAA+_ATPase"/>
</dbReference>
<dbReference type="EMBL" id="JAERRB010000002">
    <property type="protein sequence ID" value="MBL0741210.1"/>
    <property type="molecule type" value="Genomic_DNA"/>
</dbReference>
<dbReference type="SUPFAM" id="SSF52540">
    <property type="entry name" value="P-loop containing nucleoside triphosphate hydrolases"/>
    <property type="match status" value="2"/>
</dbReference>
<dbReference type="RefSeq" id="WP_202008567.1">
    <property type="nucleotide sequence ID" value="NZ_JAERRB010000002.1"/>
</dbReference>
<accession>A0ABS1KP34</accession>
<keyword evidence="1" id="KW-0547">Nucleotide-binding</keyword>
<feature type="domain" description="ABC transporter" evidence="3">
    <location>
        <begin position="259"/>
        <end position="464"/>
    </location>
</feature>
<dbReference type="PANTHER" id="PTHR43158:SF2">
    <property type="entry name" value="SKFA PEPTIDE EXPORT ATP-BINDING PROTEIN SKFE"/>
    <property type="match status" value="1"/>
</dbReference>
<protein>
    <submittedName>
        <fullName evidence="4">ATP-binding cassette domain-containing protein</fullName>
    </submittedName>
</protein>
<evidence type="ECO:0000256" key="1">
    <source>
        <dbReference type="ARBA" id="ARBA00022741"/>
    </source>
</evidence>
<dbReference type="SMART" id="SM00382">
    <property type="entry name" value="AAA"/>
    <property type="match status" value="2"/>
</dbReference>
<evidence type="ECO:0000313" key="4">
    <source>
        <dbReference type="EMBL" id="MBL0741210.1"/>
    </source>
</evidence>
<comment type="caution">
    <text evidence="4">The sequence shown here is derived from an EMBL/GenBank/DDBJ whole genome shotgun (WGS) entry which is preliminary data.</text>
</comment>
<dbReference type="InterPro" id="IPR027417">
    <property type="entry name" value="P-loop_NTPase"/>
</dbReference>
<dbReference type="PROSITE" id="PS50893">
    <property type="entry name" value="ABC_TRANSPORTER_2"/>
    <property type="match status" value="2"/>
</dbReference>
<dbReference type="Proteomes" id="UP000613030">
    <property type="component" value="Unassembled WGS sequence"/>
</dbReference>
<keyword evidence="5" id="KW-1185">Reference proteome</keyword>
<gene>
    <name evidence="4" type="ORF">JI741_08260</name>
</gene>
<evidence type="ECO:0000313" key="5">
    <source>
        <dbReference type="Proteomes" id="UP000613030"/>
    </source>
</evidence>
<evidence type="ECO:0000256" key="2">
    <source>
        <dbReference type="ARBA" id="ARBA00022840"/>
    </source>
</evidence>
<dbReference type="Gene3D" id="3.40.50.300">
    <property type="entry name" value="P-loop containing nucleotide triphosphate hydrolases"/>
    <property type="match status" value="2"/>
</dbReference>
<keyword evidence="2 4" id="KW-0067">ATP-binding</keyword>
<sequence>MIEIKHADIIKSGERLFDNFSWTINAGEHWVITGANGSGKTLLLELLAGKVHLPKGELHMDFIAGNTWDERHAERKRKIHYIPTHALQAFLANTPNLFYQQRYYTLNESETTPTVRSILGKEADQLEALNIPPSLSIAHLLDVEVTRLSNGQLKKVLFCKSILSEIPKVLLLDYPFEGLDPQSRNDLCAFLDFIATTYGIQIIMVDHYHQLPTVINRRLVLEKFGVKKTEIVSAQSEMELPLATTTTSIIEESNGEPVIAIRDLKIQYGEKVILEHFNWHVNRGERWALVGRNGAGKTTLFSMIFADHPMAYTQNISLFGRRRGSGESIWDIKRRINYLGPELINYLSPKSIPQSGRWYITNQNRNAPGEKLQTLVDYFDAGHYIDKPVNVFSSGQLQMLLMMSCFLTEKELILLDEPFQFLDLEQRGRITSFLQSQLHADTTLILITHDAQDIAEWAAHTLRL</sequence>
<dbReference type="InterPro" id="IPR003439">
    <property type="entry name" value="ABC_transporter-like_ATP-bd"/>
</dbReference>
<evidence type="ECO:0000259" key="3">
    <source>
        <dbReference type="PROSITE" id="PS50893"/>
    </source>
</evidence>
<dbReference type="GO" id="GO:0005524">
    <property type="term" value="F:ATP binding"/>
    <property type="evidence" value="ECO:0007669"/>
    <property type="project" value="UniProtKB-KW"/>
</dbReference>
<dbReference type="PANTHER" id="PTHR43158">
    <property type="entry name" value="SKFA PEPTIDE EXPORT ATP-BINDING PROTEIN SKFE"/>
    <property type="match status" value="1"/>
</dbReference>
<name>A0ABS1KP34_9BACT</name>
<feature type="domain" description="ABC transporter" evidence="3">
    <location>
        <begin position="2"/>
        <end position="249"/>
    </location>
</feature>
<organism evidence="4 5">
    <name type="scientific">Chryseolinea lacunae</name>
    <dbReference type="NCBI Taxonomy" id="2801331"/>
    <lineage>
        <taxon>Bacteria</taxon>
        <taxon>Pseudomonadati</taxon>
        <taxon>Bacteroidota</taxon>
        <taxon>Cytophagia</taxon>
        <taxon>Cytophagales</taxon>
        <taxon>Fulvivirgaceae</taxon>
        <taxon>Chryseolinea</taxon>
    </lineage>
</organism>
<dbReference type="Pfam" id="PF00005">
    <property type="entry name" value="ABC_tran"/>
    <property type="match status" value="2"/>
</dbReference>